<dbReference type="EC" id="2.7.1.137" evidence="1"/>
<keyword evidence="2" id="KW-1185">Reference proteome</keyword>
<feature type="non-terminal residue" evidence="1">
    <location>
        <position position="168"/>
    </location>
</feature>
<accession>A0ACC1LZ04</accession>
<gene>
    <name evidence="1" type="primary">VPS34_1</name>
    <name evidence="1" type="ORF">IWW38_004373</name>
</gene>
<comment type="caution">
    <text evidence="1">The sequence shown here is derived from an EMBL/GenBank/DDBJ whole genome shotgun (WGS) entry which is preliminary data.</text>
</comment>
<reference evidence="1" key="1">
    <citation type="submission" date="2022-07" db="EMBL/GenBank/DDBJ databases">
        <title>Phylogenomic reconstructions and comparative analyses of Kickxellomycotina fungi.</title>
        <authorList>
            <person name="Reynolds N.K."/>
            <person name="Stajich J.E."/>
            <person name="Barry K."/>
            <person name="Grigoriev I.V."/>
            <person name="Crous P."/>
            <person name="Smith M.E."/>
        </authorList>
    </citation>
    <scope>NUCLEOTIDE SEQUENCE</scope>
    <source>
        <strain evidence="1">CBS 190363</strain>
    </source>
</reference>
<keyword evidence="1" id="KW-0808">Transferase</keyword>
<name>A0ACC1LZ04_9FUNG</name>
<proteinExistence type="predicted"/>
<evidence type="ECO:0000313" key="1">
    <source>
        <dbReference type="EMBL" id="KAJ2890005.1"/>
    </source>
</evidence>
<sequence length="168" mass="19407">MSYSTGATGEQFVDFSFCESKDIGEFVSIRIDNLWGNFKRLSTGSDKHTLDDQLKLHGLHIDATEDDIQQQEQQSILFVTVQLFSADIPLSLPLQTKYSAKTASQRRWDEWIRFPTKYSELAIDSYISIMLWQMRGLWDVAQLGKCRLNLFETDSELVQGKYRLQLLA</sequence>
<evidence type="ECO:0000313" key="2">
    <source>
        <dbReference type="Proteomes" id="UP001139981"/>
    </source>
</evidence>
<organism evidence="1 2">
    <name type="scientific">Coemansia aciculifera</name>
    <dbReference type="NCBI Taxonomy" id="417176"/>
    <lineage>
        <taxon>Eukaryota</taxon>
        <taxon>Fungi</taxon>
        <taxon>Fungi incertae sedis</taxon>
        <taxon>Zoopagomycota</taxon>
        <taxon>Kickxellomycotina</taxon>
        <taxon>Kickxellomycetes</taxon>
        <taxon>Kickxellales</taxon>
        <taxon>Kickxellaceae</taxon>
        <taxon>Coemansia</taxon>
    </lineage>
</organism>
<dbReference type="EMBL" id="JANBVB010001554">
    <property type="protein sequence ID" value="KAJ2890005.1"/>
    <property type="molecule type" value="Genomic_DNA"/>
</dbReference>
<dbReference type="Proteomes" id="UP001139981">
    <property type="component" value="Unassembled WGS sequence"/>
</dbReference>
<protein>
    <submittedName>
        <fullName evidence="1">Phosphatidylinositol (PI) 3-kinase</fullName>
        <ecNumber evidence="1">2.7.1.137</ecNumber>
    </submittedName>
</protein>